<dbReference type="OrthoDB" id="7868311at2"/>
<feature type="region of interest" description="Disordered" evidence="1">
    <location>
        <begin position="46"/>
        <end position="79"/>
    </location>
</feature>
<reference evidence="3" key="1">
    <citation type="submission" date="2017-05" db="EMBL/GenBank/DDBJ databases">
        <authorList>
            <person name="Rodrigo-Torres L."/>
            <person name="Arahal R. D."/>
            <person name="Lucena T."/>
        </authorList>
    </citation>
    <scope>NUCLEOTIDE SEQUENCE [LARGE SCALE GENOMIC DNA]</scope>
    <source>
        <strain evidence="3">CECT 8621</strain>
    </source>
</reference>
<evidence type="ECO:0000313" key="3">
    <source>
        <dbReference type="Proteomes" id="UP000202922"/>
    </source>
</evidence>
<accession>A0A238JSL8</accession>
<dbReference type="RefSeq" id="WP_093966229.1">
    <property type="nucleotide sequence ID" value="NZ_FXYE01000001.1"/>
</dbReference>
<dbReference type="Proteomes" id="UP000202922">
    <property type="component" value="Unassembled WGS sequence"/>
</dbReference>
<organism evidence="2 3">
    <name type="scientific">Actibacterium lipolyticum</name>
    <dbReference type="NCBI Taxonomy" id="1524263"/>
    <lineage>
        <taxon>Bacteria</taxon>
        <taxon>Pseudomonadati</taxon>
        <taxon>Pseudomonadota</taxon>
        <taxon>Alphaproteobacteria</taxon>
        <taxon>Rhodobacterales</taxon>
        <taxon>Roseobacteraceae</taxon>
        <taxon>Actibacterium</taxon>
    </lineage>
</organism>
<feature type="compositionally biased region" description="Basic residues" evidence="1">
    <location>
        <begin position="70"/>
        <end position="79"/>
    </location>
</feature>
<name>A0A238JSL8_9RHOB</name>
<evidence type="ECO:0000256" key="1">
    <source>
        <dbReference type="SAM" id="MobiDB-lite"/>
    </source>
</evidence>
<evidence type="ECO:0000313" key="2">
    <source>
        <dbReference type="EMBL" id="SMX33651.1"/>
    </source>
</evidence>
<sequence>MPNTPRIATCCYCGTRAALILKGDVRHELSCSACGAPLHAMKRLKEAEGTHKNVKAPVRSASVQHTSEPRKRKKKKKPLKRRILSEVFDIIEDIFD</sequence>
<keyword evidence="3" id="KW-1185">Reference proteome</keyword>
<protein>
    <submittedName>
        <fullName evidence="2">Uncharacterized protein</fullName>
    </submittedName>
</protein>
<dbReference type="AlphaFoldDB" id="A0A238JSL8"/>
<gene>
    <name evidence="2" type="ORF">COL8621_01069</name>
</gene>
<dbReference type="EMBL" id="FXYE01000001">
    <property type="protein sequence ID" value="SMX33651.1"/>
    <property type="molecule type" value="Genomic_DNA"/>
</dbReference>
<proteinExistence type="predicted"/>